<evidence type="ECO:0000256" key="1">
    <source>
        <dbReference type="ARBA" id="ARBA00004196"/>
    </source>
</evidence>
<sequence>MNPFSARTGLLLSKLLVMSSLTLAGCGRNDLSDGYGNFEATEIVVSSEASGKLIRYDVDEGLRFEKGQVAAVVDTTQLTLERRQLRAQLQALLAGKPSVAAEASVFRQQRRNIQRDLDRYTRLVSEGAVPSRTLESVQDQARVIDRQIQSVDSRTPAIDSQAKALVAQIGKIDDQITKSVVRNPARGVVLAKYAEPGEVITYGKPLYRIADTGTMYLRVYLSESQLPSVKIDQEVEVLIDEGKPASKRLKGRVTWISSKAEFTPKIIQTREDRVNMVYAVKVLVENTDGLLKIGMPGEIRFKPSDGK</sequence>
<protein>
    <submittedName>
        <fullName evidence="4">ABC transporter</fullName>
    </submittedName>
</protein>
<evidence type="ECO:0000256" key="2">
    <source>
        <dbReference type="ARBA" id="ARBA00023054"/>
    </source>
</evidence>
<dbReference type="PROSITE" id="PS51257">
    <property type="entry name" value="PROKAR_LIPOPROTEIN"/>
    <property type="match status" value="1"/>
</dbReference>
<dbReference type="Gene3D" id="2.40.50.100">
    <property type="match status" value="1"/>
</dbReference>
<dbReference type="OrthoDB" id="9778236at2"/>
<organism evidence="4 5">
    <name type="scientific">Chlorobaculum limnaeum</name>
    <dbReference type="NCBI Taxonomy" id="274537"/>
    <lineage>
        <taxon>Bacteria</taxon>
        <taxon>Pseudomonadati</taxon>
        <taxon>Chlorobiota</taxon>
        <taxon>Chlorobiia</taxon>
        <taxon>Chlorobiales</taxon>
        <taxon>Chlorobiaceae</taxon>
        <taxon>Chlorobaculum</taxon>
    </lineage>
</organism>
<dbReference type="Gene3D" id="2.40.30.170">
    <property type="match status" value="1"/>
</dbReference>
<reference evidence="4" key="1">
    <citation type="submission" date="2016-09" db="EMBL/GenBank/DDBJ databases">
        <title>Genome sequence of Chlorobaculum limnaeum.</title>
        <authorList>
            <person name="Liu Z."/>
            <person name="Tank M."/>
            <person name="Bryant D.A."/>
        </authorList>
    </citation>
    <scope>NUCLEOTIDE SEQUENCE [LARGE SCALE GENOMIC DNA]</scope>
    <source>
        <strain evidence="4">DSM 1677</strain>
    </source>
</reference>
<dbReference type="EMBL" id="CP017305">
    <property type="protein sequence ID" value="AOS83676.1"/>
    <property type="molecule type" value="Genomic_DNA"/>
</dbReference>
<feature type="chain" id="PRO_5009106492" evidence="3">
    <location>
        <begin position="25"/>
        <end position="307"/>
    </location>
</feature>
<dbReference type="KEGG" id="clz:BIU88_05645"/>
<dbReference type="AlphaFoldDB" id="A0A1D8CXL6"/>
<keyword evidence="3" id="KW-0732">Signal</keyword>
<dbReference type="PANTHER" id="PTHR32347">
    <property type="entry name" value="EFFLUX SYSTEM COMPONENT YKNX-RELATED"/>
    <property type="match status" value="1"/>
</dbReference>
<gene>
    <name evidence="4" type="ORF">BIU88_05645</name>
</gene>
<proteinExistence type="predicted"/>
<dbReference type="GO" id="GO:0030313">
    <property type="term" value="C:cell envelope"/>
    <property type="evidence" value="ECO:0007669"/>
    <property type="project" value="UniProtKB-SubCell"/>
</dbReference>
<dbReference type="PANTHER" id="PTHR32347:SF23">
    <property type="entry name" value="BLL5650 PROTEIN"/>
    <property type="match status" value="1"/>
</dbReference>
<feature type="signal peptide" evidence="3">
    <location>
        <begin position="1"/>
        <end position="24"/>
    </location>
</feature>
<comment type="subcellular location">
    <subcellularLocation>
        <location evidence="1">Cell envelope</location>
    </subcellularLocation>
</comment>
<evidence type="ECO:0000256" key="3">
    <source>
        <dbReference type="SAM" id="SignalP"/>
    </source>
</evidence>
<dbReference type="STRING" id="274537.BIU88_05645"/>
<keyword evidence="5" id="KW-1185">Reference proteome</keyword>
<accession>A0A1D8CXL6</accession>
<name>A0A1D8CXL6_CHLLM</name>
<evidence type="ECO:0000313" key="4">
    <source>
        <dbReference type="EMBL" id="AOS83676.1"/>
    </source>
</evidence>
<dbReference type="Proteomes" id="UP000095185">
    <property type="component" value="Chromosome"/>
</dbReference>
<dbReference type="SUPFAM" id="SSF111369">
    <property type="entry name" value="HlyD-like secretion proteins"/>
    <property type="match status" value="1"/>
</dbReference>
<keyword evidence="2" id="KW-0175">Coiled coil</keyword>
<evidence type="ECO:0000313" key="5">
    <source>
        <dbReference type="Proteomes" id="UP000095185"/>
    </source>
</evidence>
<dbReference type="InterPro" id="IPR050465">
    <property type="entry name" value="UPF0194_transport"/>
</dbReference>